<dbReference type="InterPro" id="IPR013762">
    <property type="entry name" value="Integrase-like_cat_sf"/>
</dbReference>
<dbReference type="Proteomes" id="UP000196842">
    <property type="component" value="Chromosome I"/>
</dbReference>
<feature type="domain" description="Tyr recombinase" evidence="2">
    <location>
        <begin position="13"/>
        <end position="57"/>
    </location>
</feature>
<dbReference type="InterPro" id="IPR011010">
    <property type="entry name" value="DNA_brk_join_enz"/>
</dbReference>
<dbReference type="Pfam" id="PF00589">
    <property type="entry name" value="Phage_integrase"/>
    <property type="match status" value="1"/>
</dbReference>
<evidence type="ECO:0000256" key="1">
    <source>
        <dbReference type="ARBA" id="ARBA00023172"/>
    </source>
</evidence>
<dbReference type="SUPFAM" id="SSF56349">
    <property type="entry name" value="DNA breaking-rejoining enzymes"/>
    <property type="match status" value="1"/>
</dbReference>
<dbReference type="GO" id="GO:0006310">
    <property type="term" value="P:DNA recombination"/>
    <property type="evidence" value="ECO:0007669"/>
    <property type="project" value="UniProtKB-KW"/>
</dbReference>
<dbReference type="AlphaFoldDB" id="A0A1Y6JDM1"/>
<proteinExistence type="predicted"/>
<reference evidence="3 4" key="1">
    <citation type="submission" date="2017-05" db="EMBL/GenBank/DDBJ databases">
        <authorList>
            <person name="Song R."/>
            <person name="Chenine A.L."/>
            <person name="Ruprecht R.M."/>
        </authorList>
    </citation>
    <scope>NUCLEOTIDE SEQUENCE [LARGE SCALE GENOMIC DNA]</scope>
    <source>
        <strain evidence="3 4">CFBP 1590</strain>
    </source>
</reference>
<dbReference type="Gene3D" id="1.10.443.10">
    <property type="entry name" value="Intergrase catalytic core"/>
    <property type="match status" value="1"/>
</dbReference>
<accession>A0A1Y6JDM1</accession>
<evidence type="ECO:0000313" key="3">
    <source>
        <dbReference type="EMBL" id="SMS07976.1"/>
    </source>
</evidence>
<dbReference type="InterPro" id="IPR002104">
    <property type="entry name" value="Integrase_catalytic"/>
</dbReference>
<organism evidence="3 4">
    <name type="scientific">Pseudomonas viridiflava</name>
    <name type="common">Phytomonas viridiflava</name>
    <dbReference type="NCBI Taxonomy" id="33069"/>
    <lineage>
        <taxon>Bacteria</taxon>
        <taxon>Pseudomonadati</taxon>
        <taxon>Pseudomonadota</taxon>
        <taxon>Gammaproteobacteria</taxon>
        <taxon>Pseudomonadales</taxon>
        <taxon>Pseudomonadaceae</taxon>
        <taxon>Pseudomonas</taxon>
    </lineage>
</organism>
<gene>
    <name evidence="3" type="ORF">CFBP1590_0391</name>
</gene>
<dbReference type="GO" id="GO:0015074">
    <property type="term" value="P:DNA integration"/>
    <property type="evidence" value="ECO:0007669"/>
    <property type="project" value="InterPro"/>
</dbReference>
<name>A0A1Y6JDM1_PSEVI</name>
<keyword evidence="1" id="KW-0233">DNA recombination</keyword>
<evidence type="ECO:0000259" key="2">
    <source>
        <dbReference type="Pfam" id="PF00589"/>
    </source>
</evidence>
<sequence>MAQVTPQEDFLINLRFHDLRHEATCRLATKLPNLIELASVTGHREVNMLKQYYNITAEELAAKLA</sequence>
<protein>
    <recommendedName>
        <fullName evidence="2">Tyr recombinase domain-containing protein</fullName>
    </recommendedName>
</protein>
<dbReference type="EMBL" id="LT855380">
    <property type="protein sequence ID" value="SMS07976.1"/>
    <property type="molecule type" value="Genomic_DNA"/>
</dbReference>
<dbReference type="GeneID" id="72452693"/>
<dbReference type="KEGG" id="pvd:CFBP1590_0391"/>
<dbReference type="GO" id="GO:0003677">
    <property type="term" value="F:DNA binding"/>
    <property type="evidence" value="ECO:0007669"/>
    <property type="project" value="InterPro"/>
</dbReference>
<dbReference type="RefSeq" id="WP_231991808.1">
    <property type="nucleotide sequence ID" value="NZ_CP036495.1"/>
</dbReference>
<evidence type="ECO:0000313" key="4">
    <source>
        <dbReference type="Proteomes" id="UP000196842"/>
    </source>
</evidence>